<dbReference type="SUPFAM" id="SSF51412">
    <property type="entry name" value="Inosine monophosphate dehydrogenase (IMPDH)"/>
    <property type="match status" value="1"/>
</dbReference>
<dbReference type="InterPro" id="IPR004136">
    <property type="entry name" value="NMO"/>
</dbReference>
<dbReference type="Pfam" id="PF03060">
    <property type="entry name" value="NMO"/>
    <property type="match status" value="1"/>
</dbReference>
<dbReference type="OrthoDB" id="9778912at2"/>
<dbReference type="EMBL" id="CP007452">
    <property type="protein sequence ID" value="AHM56240.1"/>
    <property type="molecule type" value="Genomic_DNA"/>
</dbReference>
<dbReference type="HOGENOM" id="CLU_038732_0_1_9"/>
<evidence type="ECO:0000256" key="1">
    <source>
        <dbReference type="ARBA" id="ARBA00003535"/>
    </source>
</evidence>
<dbReference type="PANTHER" id="PTHR32332">
    <property type="entry name" value="2-NITROPROPANE DIOXYGENASE"/>
    <property type="match status" value="1"/>
</dbReference>
<organism evidence="6 7">
    <name type="scientific">Peptoclostridium acidaminophilum DSM 3953</name>
    <dbReference type="NCBI Taxonomy" id="1286171"/>
    <lineage>
        <taxon>Bacteria</taxon>
        <taxon>Bacillati</taxon>
        <taxon>Bacillota</taxon>
        <taxon>Clostridia</taxon>
        <taxon>Peptostreptococcales</taxon>
        <taxon>Peptoclostridiaceae</taxon>
        <taxon>Peptoclostridium</taxon>
    </lineage>
</organism>
<dbReference type="eggNOG" id="COG2070">
    <property type="taxonomic scope" value="Bacteria"/>
</dbReference>
<dbReference type="GO" id="GO:0018580">
    <property type="term" value="F:nitronate monooxygenase activity"/>
    <property type="evidence" value="ECO:0007669"/>
    <property type="project" value="InterPro"/>
</dbReference>
<evidence type="ECO:0000313" key="7">
    <source>
        <dbReference type="Proteomes" id="UP000019591"/>
    </source>
</evidence>
<dbReference type="AlphaFoldDB" id="W8T5W0"/>
<protein>
    <recommendedName>
        <fullName evidence="2">Probable nitronate monooxygenase</fullName>
    </recommendedName>
</protein>
<comment type="function">
    <text evidence="1">Nitronate monooxygenase that uses molecular oxygen to catalyze the oxidative denitrification of alkyl nitronates. Acts on propionate 3-nitronate (P3N), the presumed physiological substrate. Probably functions in the detoxification of P3N, a metabolic poison produced by plants and fungi as a defense mechanism.</text>
</comment>
<dbReference type="InterPro" id="IPR013785">
    <property type="entry name" value="Aldolase_TIM"/>
</dbReference>
<evidence type="ECO:0000256" key="3">
    <source>
        <dbReference type="ARBA" id="ARBA00022630"/>
    </source>
</evidence>
<proteinExistence type="predicted"/>
<dbReference type="Gene3D" id="3.20.20.70">
    <property type="entry name" value="Aldolase class I"/>
    <property type="match status" value="1"/>
</dbReference>
<dbReference type="PATRIC" id="fig|1286171.3.peg.891"/>
<evidence type="ECO:0000256" key="5">
    <source>
        <dbReference type="ARBA" id="ARBA00023002"/>
    </source>
</evidence>
<dbReference type="STRING" id="1286171.EAL2_c09410"/>
<keyword evidence="7" id="KW-1185">Reference proteome</keyword>
<evidence type="ECO:0000313" key="6">
    <source>
        <dbReference type="EMBL" id="AHM56240.1"/>
    </source>
</evidence>
<reference evidence="6 7" key="1">
    <citation type="journal article" date="2014" name="Genome Announc.">
        <title>Complete Genome Sequence of Amino Acid-Utilizing Eubacterium acidaminophilum al-2 (DSM 3953).</title>
        <authorList>
            <person name="Poehlein A."/>
            <person name="Andreesen J.R."/>
            <person name="Daniel R."/>
        </authorList>
    </citation>
    <scope>NUCLEOTIDE SEQUENCE [LARGE SCALE GENOMIC DNA]</scope>
    <source>
        <strain evidence="6 7">DSM 3953</strain>
    </source>
</reference>
<evidence type="ECO:0000256" key="4">
    <source>
        <dbReference type="ARBA" id="ARBA00022643"/>
    </source>
</evidence>
<evidence type="ECO:0000256" key="2">
    <source>
        <dbReference type="ARBA" id="ARBA00013457"/>
    </source>
</evidence>
<dbReference type="RefSeq" id="WP_025435253.1">
    <property type="nucleotide sequence ID" value="NZ_CP007452.1"/>
</dbReference>
<dbReference type="PANTHER" id="PTHR32332:SF18">
    <property type="entry name" value="2-NITROPROPANE DIOXYGENASE"/>
    <property type="match status" value="1"/>
</dbReference>
<keyword evidence="5" id="KW-0560">Oxidoreductase</keyword>
<dbReference type="GO" id="GO:0051213">
    <property type="term" value="F:dioxygenase activity"/>
    <property type="evidence" value="ECO:0007669"/>
    <property type="project" value="UniProtKB-KW"/>
</dbReference>
<sequence>MNLSPLKLGDLIVKIPIIQGGMGVGVSGASLAAAVANEGAVGVISSVQIGYREDDFDINPKEANIRALVNEIKKARSLSPNGILGVNIMVATSNYKEAVLACVKEKVDVIISGAGLPSNLPELVKNSCTKIIPIVSSGKAAATITKMWTKKYDYIPDAVIVEGPEAGGHLGFSAEDLSSPTLPSLKEIVTDVLESIKPYEETFNRKIPVIAAGGIFTGSDIGEFIMLGASGVQMGTRFVATEECDAHINFKMAYVNAKKEDVQLVKSPVGLPGRAIRNKFVESLENSNIPVSRCWNCLKPCNPASTPYCISLALINSVKGDVDHGLIFSGSNVYKIDKIVTVKELIDELVADANKYLADKNI</sequence>
<dbReference type="KEGG" id="eac:EAL2_c09410"/>
<keyword evidence="4" id="KW-0288">FMN</keyword>
<dbReference type="Proteomes" id="UP000019591">
    <property type="component" value="Chromosome"/>
</dbReference>
<keyword evidence="6" id="KW-0223">Dioxygenase</keyword>
<keyword evidence="3" id="KW-0285">Flavoprotein</keyword>
<accession>W8T5W0</accession>
<gene>
    <name evidence="6" type="ORF">EAL2_c09410</name>
</gene>
<dbReference type="CDD" id="cd04730">
    <property type="entry name" value="NPD_like"/>
    <property type="match status" value="1"/>
</dbReference>
<name>W8T5W0_PEPAC</name>